<organism evidence="2 3">
    <name type="scientific">Mycena metata</name>
    <dbReference type="NCBI Taxonomy" id="1033252"/>
    <lineage>
        <taxon>Eukaryota</taxon>
        <taxon>Fungi</taxon>
        <taxon>Dikarya</taxon>
        <taxon>Basidiomycota</taxon>
        <taxon>Agaricomycotina</taxon>
        <taxon>Agaricomycetes</taxon>
        <taxon>Agaricomycetidae</taxon>
        <taxon>Agaricales</taxon>
        <taxon>Marasmiineae</taxon>
        <taxon>Mycenaceae</taxon>
        <taxon>Mycena</taxon>
    </lineage>
</organism>
<dbReference type="Proteomes" id="UP001215598">
    <property type="component" value="Unassembled WGS sequence"/>
</dbReference>
<feature type="region of interest" description="Disordered" evidence="1">
    <location>
        <begin position="20"/>
        <end position="146"/>
    </location>
</feature>
<dbReference type="EMBL" id="JARKIB010000018">
    <property type="protein sequence ID" value="KAJ7769417.1"/>
    <property type="molecule type" value="Genomic_DNA"/>
</dbReference>
<evidence type="ECO:0000256" key="1">
    <source>
        <dbReference type="SAM" id="MobiDB-lite"/>
    </source>
</evidence>
<accession>A0AAD7NNU0</accession>
<keyword evidence="3" id="KW-1185">Reference proteome</keyword>
<sequence length="146" mass="15920">MSTSAIAIADWSQGMLAAQRRGQREFRDRPTAEANYAGVSPVIPPRLRSESPMDLTKAGGAESREGGTPAVVTTVKGSETERHRRSTPRVVDSYRVRSEEDELHVRRRSSPPHAYPVHPGSGSCDLEEGAEGSGEARRRVLSRLSP</sequence>
<evidence type="ECO:0000313" key="3">
    <source>
        <dbReference type="Proteomes" id="UP001215598"/>
    </source>
</evidence>
<reference evidence="2" key="1">
    <citation type="submission" date="2023-03" db="EMBL/GenBank/DDBJ databases">
        <title>Massive genome expansion in bonnet fungi (Mycena s.s.) driven by repeated elements and novel gene families across ecological guilds.</title>
        <authorList>
            <consortium name="Lawrence Berkeley National Laboratory"/>
            <person name="Harder C.B."/>
            <person name="Miyauchi S."/>
            <person name="Viragh M."/>
            <person name="Kuo A."/>
            <person name="Thoen E."/>
            <person name="Andreopoulos B."/>
            <person name="Lu D."/>
            <person name="Skrede I."/>
            <person name="Drula E."/>
            <person name="Henrissat B."/>
            <person name="Morin E."/>
            <person name="Kohler A."/>
            <person name="Barry K."/>
            <person name="LaButti K."/>
            <person name="Morin E."/>
            <person name="Salamov A."/>
            <person name="Lipzen A."/>
            <person name="Mereny Z."/>
            <person name="Hegedus B."/>
            <person name="Baldrian P."/>
            <person name="Stursova M."/>
            <person name="Weitz H."/>
            <person name="Taylor A."/>
            <person name="Grigoriev I.V."/>
            <person name="Nagy L.G."/>
            <person name="Martin F."/>
            <person name="Kauserud H."/>
        </authorList>
    </citation>
    <scope>NUCLEOTIDE SEQUENCE</scope>
    <source>
        <strain evidence="2">CBHHK182m</strain>
    </source>
</reference>
<name>A0AAD7NNU0_9AGAR</name>
<comment type="caution">
    <text evidence="2">The sequence shown here is derived from an EMBL/GenBank/DDBJ whole genome shotgun (WGS) entry which is preliminary data.</text>
</comment>
<dbReference type="AlphaFoldDB" id="A0AAD7NNU0"/>
<feature type="compositionally biased region" description="Basic and acidic residues" evidence="1">
    <location>
        <begin position="22"/>
        <end position="31"/>
    </location>
</feature>
<proteinExistence type="predicted"/>
<protein>
    <submittedName>
        <fullName evidence="2">Uncharacterized protein</fullName>
    </submittedName>
</protein>
<gene>
    <name evidence="2" type="ORF">B0H16DRAFT_1452610</name>
</gene>
<evidence type="ECO:0000313" key="2">
    <source>
        <dbReference type="EMBL" id="KAJ7769417.1"/>
    </source>
</evidence>